<reference evidence="6" key="1">
    <citation type="journal article" date="2020" name="Phytopathology">
        <title>Genome Sequence Resources of Colletotrichum truncatum, C. plurivorum, C. musicola, and C. sojae: Four Species Pathogenic to Soybean (Glycine max).</title>
        <authorList>
            <person name="Rogerio F."/>
            <person name="Boufleur T.R."/>
            <person name="Ciampi-Guillardi M."/>
            <person name="Sukno S.A."/>
            <person name="Thon M.R."/>
            <person name="Massola Junior N.S."/>
            <person name="Baroncelli R."/>
        </authorList>
    </citation>
    <scope>NUCLEOTIDE SEQUENCE</scope>
    <source>
        <strain evidence="6">LFN00145</strain>
    </source>
</reference>
<gene>
    <name evidence="6" type="ORF">CPLU01_14419</name>
</gene>
<dbReference type="PANTHER" id="PTHR43400">
    <property type="entry name" value="FUMARATE REDUCTASE"/>
    <property type="match status" value="1"/>
</dbReference>
<dbReference type="PANTHER" id="PTHR43400:SF10">
    <property type="entry name" value="3-OXOSTEROID 1-DEHYDROGENASE"/>
    <property type="match status" value="1"/>
</dbReference>
<comment type="cofactor">
    <cofactor evidence="1">
        <name>FAD</name>
        <dbReference type="ChEBI" id="CHEBI:57692"/>
    </cofactor>
</comment>
<accession>A0A8H6MZ36</accession>
<evidence type="ECO:0000256" key="1">
    <source>
        <dbReference type="ARBA" id="ARBA00001974"/>
    </source>
</evidence>
<evidence type="ECO:0000313" key="6">
    <source>
        <dbReference type="EMBL" id="KAF6814337.1"/>
    </source>
</evidence>
<evidence type="ECO:0000256" key="2">
    <source>
        <dbReference type="ARBA" id="ARBA00022630"/>
    </source>
</evidence>
<dbReference type="InterPro" id="IPR036188">
    <property type="entry name" value="FAD/NAD-bd_sf"/>
</dbReference>
<dbReference type="GO" id="GO:0016491">
    <property type="term" value="F:oxidoreductase activity"/>
    <property type="evidence" value="ECO:0007669"/>
    <property type="project" value="UniProtKB-KW"/>
</dbReference>
<organism evidence="6 7">
    <name type="scientific">Colletotrichum plurivorum</name>
    <dbReference type="NCBI Taxonomy" id="2175906"/>
    <lineage>
        <taxon>Eukaryota</taxon>
        <taxon>Fungi</taxon>
        <taxon>Dikarya</taxon>
        <taxon>Ascomycota</taxon>
        <taxon>Pezizomycotina</taxon>
        <taxon>Sordariomycetes</taxon>
        <taxon>Hypocreomycetidae</taxon>
        <taxon>Glomerellales</taxon>
        <taxon>Glomerellaceae</taxon>
        <taxon>Colletotrichum</taxon>
        <taxon>Colletotrichum orchidearum species complex</taxon>
    </lineage>
</organism>
<evidence type="ECO:0000256" key="3">
    <source>
        <dbReference type="ARBA" id="ARBA00022827"/>
    </source>
</evidence>
<dbReference type="Gene3D" id="3.50.50.60">
    <property type="entry name" value="FAD/NAD(P)-binding domain"/>
    <property type="match status" value="1"/>
</dbReference>
<evidence type="ECO:0000259" key="5">
    <source>
        <dbReference type="Pfam" id="PF00890"/>
    </source>
</evidence>
<name>A0A8H6MZ36_9PEZI</name>
<feature type="domain" description="FAD-dependent oxidoreductase 2 FAD-binding" evidence="5">
    <location>
        <begin position="45"/>
        <end position="246"/>
    </location>
</feature>
<dbReference type="InterPro" id="IPR050315">
    <property type="entry name" value="FAD-oxidoreductase_2"/>
</dbReference>
<sequence>MFTSQQKSGSRLLYYTIQAFLRQNPTKCAKSFRHTSTVRSDQPPDIIVVGAGIAGVCTSIAAAEQGAKVLLLDDAHGGGASALSGGVVYAGGGTKQQREAGYGHDTPDNMFAYLKAETGDAVDETTLKRFCDESVERLEWMEKHGARFEASLCPYKTSYPTSRHYLYFSGNEKAHPFNKLAQPAPRGHRMVQPGFSGGELWRVLFESAMRLGVQFRPETKIQKVLFDEDGRTSGVLVKSLLGDDPNLAKHKSLVAKTKKLQLMASKLADVYQRRANAIWHARSVSERLSSKTVVLSAGGFAFNLDM</sequence>
<dbReference type="AlphaFoldDB" id="A0A8H6MZ36"/>
<dbReference type="SUPFAM" id="SSF51905">
    <property type="entry name" value="FAD/NAD(P)-binding domain"/>
    <property type="match status" value="1"/>
</dbReference>
<dbReference type="EMBL" id="WIGO01000382">
    <property type="protein sequence ID" value="KAF6814337.1"/>
    <property type="molecule type" value="Genomic_DNA"/>
</dbReference>
<keyword evidence="3" id="KW-0274">FAD</keyword>
<keyword evidence="2" id="KW-0285">Flavoprotein</keyword>
<protein>
    <submittedName>
        <fullName evidence="6">Tricarballylate dehydrogenase</fullName>
    </submittedName>
</protein>
<dbReference type="InterPro" id="IPR003953">
    <property type="entry name" value="FAD-dep_OxRdtase_2_FAD-bd"/>
</dbReference>
<dbReference type="Proteomes" id="UP000654918">
    <property type="component" value="Unassembled WGS sequence"/>
</dbReference>
<keyword evidence="4" id="KW-0560">Oxidoreductase</keyword>
<comment type="caution">
    <text evidence="6">The sequence shown here is derived from an EMBL/GenBank/DDBJ whole genome shotgun (WGS) entry which is preliminary data.</text>
</comment>
<evidence type="ECO:0000256" key="4">
    <source>
        <dbReference type="ARBA" id="ARBA00023002"/>
    </source>
</evidence>
<keyword evidence="7" id="KW-1185">Reference proteome</keyword>
<dbReference type="Pfam" id="PF00890">
    <property type="entry name" value="FAD_binding_2"/>
    <property type="match status" value="1"/>
</dbReference>
<proteinExistence type="predicted"/>
<evidence type="ECO:0000313" key="7">
    <source>
        <dbReference type="Proteomes" id="UP000654918"/>
    </source>
</evidence>